<protein>
    <submittedName>
        <fullName evidence="3">Uncharacterized protein</fullName>
    </submittedName>
</protein>
<dbReference type="PROSITE" id="PS00678">
    <property type="entry name" value="WD_REPEATS_1"/>
    <property type="match status" value="1"/>
</dbReference>
<evidence type="ECO:0000256" key="2">
    <source>
        <dbReference type="SAM" id="MobiDB-lite"/>
    </source>
</evidence>
<dbReference type="InterPro" id="IPR001680">
    <property type="entry name" value="WD40_rpt"/>
</dbReference>
<comment type="caution">
    <text evidence="3">The sequence shown here is derived from an EMBL/GenBank/DDBJ whole genome shotgun (WGS) entry which is preliminary data.</text>
</comment>
<proteinExistence type="predicted"/>
<feature type="repeat" description="WD" evidence="1">
    <location>
        <begin position="32"/>
        <end position="55"/>
    </location>
</feature>
<dbReference type="OrthoDB" id="24966at2759"/>
<dbReference type="EMBL" id="BDIP01008503">
    <property type="protein sequence ID" value="GIQ91876.1"/>
    <property type="molecule type" value="Genomic_DNA"/>
</dbReference>
<name>A0A9K3DAE3_9EUKA</name>
<reference evidence="3 4" key="1">
    <citation type="journal article" date="2018" name="PLoS ONE">
        <title>The draft genome of Kipferlia bialata reveals reductive genome evolution in fornicate parasites.</title>
        <authorList>
            <person name="Tanifuji G."/>
            <person name="Takabayashi S."/>
            <person name="Kume K."/>
            <person name="Takagi M."/>
            <person name="Nakayama T."/>
            <person name="Kamikawa R."/>
            <person name="Inagaki Y."/>
            <person name="Hashimoto T."/>
        </authorList>
    </citation>
    <scope>NUCLEOTIDE SEQUENCE [LARGE SCALE GENOMIC DNA]</scope>
    <source>
        <strain evidence="3">NY0173</strain>
    </source>
</reference>
<accession>A0A9K3DAE3</accession>
<dbReference type="Proteomes" id="UP000265618">
    <property type="component" value="Unassembled WGS sequence"/>
</dbReference>
<dbReference type="PROSITE" id="PS50082">
    <property type="entry name" value="WD_REPEATS_2"/>
    <property type="match status" value="1"/>
</dbReference>
<evidence type="ECO:0000313" key="4">
    <source>
        <dbReference type="Proteomes" id="UP000265618"/>
    </source>
</evidence>
<sequence length="55" mass="6131">PTSVSSYSHVGSMGGHGQRPRPAYDAHRQRTLMATGSLDSIVRLWDLNTGMFYTY</sequence>
<keyword evidence="1" id="KW-0853">WD repeat</keyword>
<dbReference type="InterPro" id="IPR019775">
    <property type="entry name" value="WD40_repeat_CS"/>
</dbReference>
<dbReference type="AlphaFoldDB" id="A0A9K3DAE3"/>
<organism evidence="3 4">
    <name type="scientific">Kipferlia bialata</name>
    <dbReference type="NCBI Taxonomy" id="797122"/>
    <lineage>
        <taxon>Eukaryota</taxon>
        <taxon>Metamonada</taxon>
        <taxon>Carpediemonas-like organisms</taxon>
        <taxon>Kipferlia</taxon>
    </lineage>
</organism>
<feature type="region of interest" description="Disordered" evidence="2">
    <location>
        <begin position="1"/>
        <end position="24"/>
    </location>
</feature>
<evidence type="ECO:0000313" key="3">
    <source>
        <dbReference type="EMBL" id="GIQ91876.1"/>
    </source>
</evidence>
<gene>
    <name evidence="3" type="ORF">KIPB_015324</name>
</gene>
<feature type="non-terminal residue" evidence="3">
    <location>
        <position position="1"/>
    </location>
</feature>
<evidence type="ECO:0000256" key="1">
    <source>
        <dbReference type="PROSITE-ProRule" id="PRU00221"/>
    </source>
</evidence>
<keyword evidence="4" id="KW-1185">Reference proteome</keyword>